<sequence length="289" mass="33207">MTIKRRITGKSLLLFTLAIVVSSSASDEISICSKTKTCTLLETAVDLITKAKISYIEDENIIKLAEKPIDCYDLRIKGHNASGVYTIWPRCRLSSCRSLEVYCDMETDGGGWTIIQRRGIGFSSPESFFRDWKEYKMGFGNVNNDYWLGNENIFSLTNEGLYSIRFDITDKHGKSVYALYDIFAIDNENKNYRVHVRGYSGDAGSGMILSDDRPFSTKDRKTDVDVAEHCAMTRQSGWWFKDCTDVNLNGLHMPGVEDKRSMYWYKWQKYVGMKYSTMKIRPKNLKSFT</sequence>
<dbReference type="InterPro" id="IPR014716">
    <property type="entry name" value="Fibrinogen_a/b/g_C_1"/>
</dbReference>
<dbReference type="SUPFAM" id="SSF56496">
    <property type="entry name" value="Fibrinogen C-terminal domain-like"/>
    <property type="match status" value="1"/>
</dbReference>
<dbReference type="InterPro" id="IPR002181">
    <property type="entry name" value="Fibrinogen_a/b/g_C_dom"/>
</dbReference>
<evidence type="ECO:0000313" key="3">
    <source>
        <dbReference type="EMBL" id="KFM77346.1"/>
    </source>
</evidence>
<dbReference type="Proteomes" id="UP000054359">
    <property type="component" value="Unassembled WGS sequence"/>
</dbReference>
<evidence type="ECO:0000313" key="4">
    <source>
        <dbReference type="Proteomes" id="UP000054359"/>
    </source>
</evidence>
<dbReference type="PROSITE" id="PS51406">
    <property type="entry name" value="FIBRINOGEN_C_2"/>
    <property type="match status" value="1"/>
</dbReference>
<feature type="signal peptide" evidence="1">
    <location>
        <begin position="1"/>
        <end position="26"/>
    </location>
</feature>
<feature type="non-terminal residue" evidence="3">
    <location>
        <position position="289"/>
    </location>
</feature>
<feature type="chain" id="PRO_5001830637" evidence="1">
    <location>
        <begin position="27"/>
        <end position="289"/>
    </location>
</feature>
<evidence type="ECO:0000259" key="2">
    <source>
        <dbReference type="PROSITE" id="PS51406"/>
    </source>
</evidence>
<name>A0A087UJ07_STEMI</name>
<dbReference type="Gene3D" id="3.90.215.10">
    <property type="entry name" value="Gamma Fibrinogen, chain A, domain 1"/>
    <property type="match status" value="1"/>
</dbReference>
<keyword evidence="1" id="KW-0732">Signal</keyword>
<dbReference type="OMA" id="ITHIRCE"/>
<proteinExistence type="predicted"/>
<dbReference type="GO" id="GO:0005615">
    <property type="term" value="C:extracellular space"/>
    <property type="evidence" value="ECO:0007669"/>
    <property type="project" value="TreeGrafter"/>
</dbReference>
<feature type="domain" description="Fibrinogen C-terminal" evidence="2">
    <location>
        <begin position="62"/>
        <end position="284"/>
    </location>
</feature>
<dbReference type="STRING" id="407821.A0A087UJ07"/>
<dbReference type="PANTHER" id="PTHR19143:SF458">
    <property type="entry name" value="FIBRINOGEN C-TERMINAL DOMAIN-CONTAINING PROTEIN-RELATED"/>
    <property type="match status" value="1"/>
</dbReference>
<dbReference type="AlphaFoldDB" id="A0A087UJ07"/>
<dbReference type="EMBL" id="KK120007">
    <property type="protein sequence ID" value="KFM77346.1"/>
    <property type="molecule type" value="Genomic_DNA"/>
</dbReference>
<dbReference type="Pfam" id="PF00147">
    <property type="entry name" value="Fibrinogen_C"/>
    <property type="match status" value="1"/>
</dbReference>
<dbReference type="OrthoDB" id="6145874at2759"/>
<gene>
    <name evidence="3" type="ORF">X975_06235</name>
</gene>
<reference evidence="3 4" key="1">
    <citation type="submission" date="2013-11" db="EMBL/GenBank/DDBJ databases">
        <title>Genome sequencing of Stegodyphus mimosarum.</title>
        <authorList>
            <person name="Bechsgaard J."/>
        </authorList>
    </citation>
    <scope>NUCLEOTIDE SEQUENCE [LARGE SCALE GENOMIC DNA]</scope>
</reference>
<dbReference type="SMART" id="SM00186">
    <property type="entry name" value="FBG"/>
    <property type="match status" value="1"/>
</dbReference>
<organism evidence="3 4">
    <name type="scientific">Stegodyphus mimosarum</name>
    <name type="common">African social velvet spider</name>
    <dbReference type="NCBI Taxonomy" id="407821"/>
    <lineage>
        <taxon>Eukaryota</taxon>
        <taxon>Metazoa</taxon>
        <taxon>Ecdysozoa</taxon>
        <taxon>Arthropoda</taxon>
        <taxon>Chelicerata</taxon>
        <taxon>Arachnida</taxon>
        <taxon>Araneae</taxon>
        <taxon>Araneomorphae</taxon>
        <taxon>Entelegynae</taxon>
        <taxon>Eresoidea</taxon>
        <taxon>Eresidae</taxon>
        <taxon>Stegodyphus</taxon>
    </lineage>
</organism>
<accession>A0A087UJ07</accession>
<dbReference type="InterPro" id="IPR050373">
    <property type="entry name" value="Fibrinogen_C-term_domain"/>
</dbReference>
<dbReference type="NCBIfam" id="NF040941">
    <property type="entry name" value="GGGWT_bact"/>
    <property type="match status" value="1"/>
</dbReference>
<protein>
    <submittedName>
        <fullName evidence="3">Techylectin-5A</fullName>
    </submittedName>
</protein>
<evidence type="ECO:0000256" key="1">
    <source>
        <dbReference type="SAM" id="SignalP"/>
    </source>
</evidence>
<dbReference type="CDD" id="cd00087">
    <property type="entry name" value="FReD"/>
    <property type="match status" value="1"/>
</dbReference>
<keyword evidence="4" id="KW-1185">Reference proteome</keyword>
<dbReference type="InterPro" id="IPR036056">
    <property type="entry name" value="Fibrinogen-like_C"/>
</dbReference>
<dbReference type="PANTHER" id="PTHR19143">
    <property type="entry name" value="FIBRINOGEN/TENASCIN/ANGIOPOEITIN"/>
    <property type="match status" value="1"/>
</dbReference>